<feature type="domain" description="HTH tetR-type" evidence="5">
    <location>
        <begin position="5"/>
        <end position="65"/>
    </location>
</feature>
<dbReference type="InterPro" id="IPR036271">
    <property type="entry name" value="Tet_transcr_reg_TetR-rel_C_sf"/>
</dbReference>
<dbReference type="PANTHER" id="PTHR47506:SF6">
    <property type="entry name" value="HTH-TYPE TRANSCRIPTIONAL REPRESSOR NEMR"/>
    <property type="match status" value="1"/>
</dbReference>
<dbReference type="PROSITE" id="PS50977">
    <property type="entry name" value="HTH_TETR_2"/>
    <property type="match status" value="1"/>
</dbReference>
<dbReference type="PRINTS" id="PR00455">
    <property type="entry name" value="HTHTETR"/>
</dbReference>
<dbReference type="SUPFAM" id="SSF48498">
    <property type="entry name" value="Tetracyclin repressor-like, C-terminal domain"/>
    <property type="match status" value="1"/>
</dbReference>
<sequence length="198" mass="22386">MSKGRVTREHILAQAFELASVNGLESLTIGSLAKHCGLSKSGLFAHFNSKQNLQVALLDHAHQVFALRVIEPARELSDQRIELKLKALLENWLSWNDSFQGSCMFLDAWKEMHGELGPAQQGLKKIIATWIDYLVIQIEKGQQQGEFCSQLDARQAAFELYGLYLSAHLFYSIQGKQQSDIHFWQGVERLLASWKVTG</sequence>
<reference evidence="6 7" key="1">
    <citation type="submission" date="2024-09" db="EMBL/GenBank/DDBJ databases">
        <authorList>
            <person name="Sun Q."/>
            <person name="Mori K."/>
        </authorList>
    </citation>
    <scope>NUCLEOTIDE SEQUENCE [LARGE SCALE GENOMIC DNA]</scope>
    <source>
        <strain evidence="6 7">CECT 8064</strain>
    </source>
</reference>
<comment type="caution">
    <text evidence="6">The sequence shown here is derived from an EMBL/GenBank/DDBJ whole genome shotgun (WGS) entry which is preliminary data.</text>
</comment>
<dbReference type="Pfam" id="PF00440">
    <property type="entry name" value="TetR_N"/>
    <property type="match status" value="1"/>
</dbReference>
<keyword evidence="1" id="KW-0805">Transcription regulation</keyword>
<evidence type="ECO:0000313" key="7">
    <source>
        <dbReference type="Proteomes" id="UP001589645"/>
    </source>
</evidence>
<evidence type="ECO:0000256" key="1">
    <source>
        <dbReference type="ARBA" id="ARBA00023015"/>
    </source>
</evidence>
<feature type="DNA-binding region" description="H-T-H motif" evidence="4">
    <location>
        <begin position="28"/>
        <end position="47"/>
    </location>
</feature>
<evidence type="ECO:0000259" key="5">
    <source>
        <dbReference type="PROSITE" id="PS50977"/>
    </source>
</evidence>
<protein>
    <submittedName>
        <fullName evidence="6">TetR/AcrR family transcriptional regulator</fullName>
    </submittedName>
</protein>
<dbReference type="Gene3D" id="1.10.357.10">
    <property type="entry name" value="Tetracycline Repressor, domain 2"/>
    <property type="match status" value="1"/>
</dbReference>
<keyword evidence="3" id="KW-0804">Transcription</keyword>
<accession>A0ABV5HMS4</accession>
<proteinExistence type="predicted"/>
<organism evidence="6 7">
    <name type="scientific">Vibrio olivae</name>
    <dbReference type="NCBI Taxonomy" id="1243002"/>
    <lineage>
        <taxon>Bacteria</taxon>
        <taxon>Pseudomonadati</taxon>
        <taxon>Pseudomonadota</taxon>
        <taxon>Gammaproteobacteria</taxon>
        <taxon>Vibrionales</taxon>
        <taxon>Vibrionaceae</taxon>
        <taxon>Vibrio</taxon>
    </lineage>
</organism>
<keyword evidence="7" id="KW-1185">Reference proteome</keyword>
<gene>
    <name evidence="6" type="ORF">ACFFUV_11285</name>
</gene>
<dbReference type="Gene3D" id="1.10.10.60">
    <property type="entry name" value="Homeodomain-like"/>
    <property type="match status" value="1"/>
</dbReference>
<dbReference type="Pfam" id="PF16925">
    <property type="entry name" value="TetR_C_13"/>
    <property type="match status" value="1"/>
</dbReference>
<dbReference type="InterPro" id="IPR001647">
    <property type="entry name" value="HTH_TetR"/>
</dbReference>
<dbReference type="PANTHER" id="PTHR47506">
    <property type="entry name" value="TRANSCRIPTIONAL REGULATORY PROTEIN"/>
    <property type="match status" value="1"/>
</dbReference>
<dbReference type="RefSeq" id="WP_390192577.1">
    <property type="nucleotide sequence ID" value="NZ_JBHMEP010000002.1"/>
</dbReference>
<dbReference type="InterPro" id="IPR011075">
    <property type="entry name" value="TetR_C"/>
</dbReference>
<dbReference type="InterPro" id="IPR009057">
    <property type="entry name" value="Homeodomain-like_sf"/>
</dbReference>
<evidence type="ECO:0000256" key="4">
    <source>
        <dbReference type="PROSITE-ProRule" id="PRU00335"/>
    </source>
</evidence>
<evidence type="ECO:0000256" key="2">
    <source>
        <dbReference type="ARBA" id="ARBA00023125"/>
    </source>
</evidence>
<dbReference type="Proteomes" id="UP001589645">
    <property type="component" value="Unassembled WGS sequence"/>
</dbReference>
<keyword evidence="2 4" id="KW-0238">DNA-binding</keyword>
<name>A0ABV5HMS4_9VIBR</name>
<evidence type="ECO:0000313" key="6">
    <source>
        <dbReference type="EMBL" id="MFB9135544.1"/>
    </source>
</evidence>
<evidence type="ECO:0000256" key="3">
    <source>
        <dbReference type="ARBA" id="ARBA00023163"/>
    </source>
</evidence>
<dbReference type="SUPFAM" id="SSF46689">
    <property type="entry name" value="Homeodomain-like"/>
    <property type="match status" value="1"/>
</dbReference>
<dbReference type="EMBL" id="JBHMEP010000002">
    <property type="protein sequence ID" value="MFB9135544.1"/>
    <property type="molecule type" value="Genomic_DNA"/>
</dbReference>